<evidence type="ECO:0000256" key="2">
    <source>
        <dbReference type="ARBA" id="ARBA00018132"/>
    </source>
</evidence>
<keyword evidence="3" id="KW-0653">Protein transport</keyword>
<feature type="domain" description="FUZ/MON1/HPS1 third Longin" evidence="7">
    <location>
        <begin position="500"/>
        <end position="603"/>
    </location>
</feature>
<dbReference type="GO" id="GO:0000329">
    <property type="term" value="C:fungal-type vacuole membrane"/>
    <property type="evidence" value="ECO:0007669"/>
    <property type="project" value="TreeGrafter"/>
</dbReference>
<comment type="subcellular location">
    <subcellularLocation>
        <location evidence="3">Endosome</location>
        <location evidence="3">Multivesicular body membrane</location>
        <topology evidence="3">Peripheral membrane protein</topology>
    </subcellularLocation>
    <subcellularLocation>
        <location evidence="1 3">Prevacuolar compartment membrane</location>
        <topology evidence="1 3">Peripheral membrane protein</topology>
    </subcellularLocation>
    <subcellularLocation>
        <location evidence="3">Vacuole membrane</location>
        <topology evidence="3">Peripheral membrane protein</topology>
    </subcellularLocation>
</comment>
<feature type="domain" description="FUZ/MON1/HPS1 first Longin" evidence="5">
    <location>
        <begin position="157"/>
        <end position="281"/>
    </location>
</feature>
<keyword evidence="3" id="KW-0813">Transport</keyword>
<keyword evidence="3" id="KW-0967">Endosome</keyword>
<protein>
    <recommendedName>
        <fullName evidence="2 3">Vacuolar fusion protein MON1</fullName>
    </recommendedName>
</protein>
<keyword evidence="9" id="KW-1185">Reference proteome</keyword>
<feature type="region of interest" description="Disordered" evidence="4">
    <location>
        <begin position="397"/>
        <end position="431"/>
    </location>
</feature>
<dbReference type="PANTHER" id="PTHR13027">
    <property type="entry name" value="SAND PROTEIN-RELATED"/>
    <property type="match status" value="1"/>
</dbReference>
<dbReference type="GO" id="GO:0035658">
    <property type="term" value="C:Mon1-Ccz1 complex"/>
    <property type="evidence" value="ECO:0007669"/>
    <property type="project" value="TreeGrafter"/>
</dbReference>
<keyword evidence="3" id="KW-0072">Autophagy</keyword>
<dbReference type="Pfam" id="PF19037">
    <property type="entry name" value="Fuz_longin_2"/>
    <property type="match status" value="1"/>
</dbReference>
<reference evidence="8" key="1">
    <citation type="submission" date="2020-07" db="EMBL/GenBank/DDBJ databases">
        <authorList>
            <person name="Nieuwenhuis M."/>
            <person name="Van De Peppel L.J.J."/>
        </authorList>
    </citation>
    <scope>NUCLEOTIDE SEQUENCE</scope>
    <source>
        <strain evidence="8">AP01</strain>
        <tissue evidence="8">Mycelium</tissue>
    </source>
</reference>
<dbReference type="OrthoDB" id="272411at2759"/>
<organism evidence="8 9">
    <name type="scientific">Asterophora parasitica</name>
    <dbReference type="NCBI Taxonomy" id="117018"/>
    <lineage>
        <taxon>Eukaryota</taxon>
        <taxon>Fungi</taxon>
        <taxon>Dikarya</taxon>
        <taxon>Basidiomycota</taxon>
        <taxon>Agaricomycotina</taxon>
        <taxon>Agaricomycetes</taxon>
        <taxon>Agaricomycetidae</taxon>
        <taxon>Agaricales</taxon>
        <taxon>Tricholomatineae</taxon>
        <taxon>Lyophyllaceae</taxon>
        <taxon>Asterophora</taxon>
    </lineage>
</organism>
<dbReference type="Pfam" id="PF19036">
    <property type="entry name" value="Fuz_longin_1"/>
    <property type="match status" value="1"/>
</dbReference>
<comment type="function">
    <text evidence="3">Required for multiple vacuole delivery pathways including the cytoplasm to vacuole transport (Cvt), autophagy, pexophagy and endocytosis.</text>
</comment>
<evidence type="ECO:0000259" key="5">
    <source>
        <dbReference type="Pfam" id="PF19036"/>
    </source>
</evidence>
<sequence>MSHTPSRSPSRTPKTPPSRLVVPPSIRPSPSLSNLHIHSHSVESSNPPPVPPLPTYQQVLDSTASSVINLDLNEGILLQDGDVEAEDAEEVNVMSFDADTDKTDEATRNTLRDHLRKTLSHTASRSDTAVPRPHWKGKSREMHDVPFDAVYRYPPRQYFVLTDAGKPVFISRPDGEETGNVASTIAVMQALISVFLDDNDKLRCINAGRTRISFVLRPPLYYACSSSWGEPESVTRSHLEYLHIQILSIVTAAQLRRIFERRTNFDLRRLLDGTENLLSSLLDRLEFDLAMSTSSLQCLRLDSGTRKRAAEALLPSSKMKDILYIILVAEAKVITLIRPRKHSIHPADIHIVMNTIHSPSILNSPASSSWIPICLPKFNPSGFVNAYISFLHRDGAQEHSQGGSAPAAESEDTADDIISPDPTPTQRSVAPPYATRTQWGIALICVSGGGEFDSVRAWCDTVTTDRYTQRLEKEGTLDAISKACSSGQTQYSVADLGIPGLRHFVYKSRSQVQITAPTFEDPYDSPEDHRRLVTLYQTLHDAIHAKSGQEGPLKLQYILTEKESVMGWITQPFELYIALSPRLPKTAAVGAANAVARWVKKEEGKLFLQNAPVF</sequence>
<dbReference type="PANTHER" id="PTHR13027:SF7">
    <property type="entry name" value="VACUOLAR FUSION PROTEIN MON1 HOMOLOG"/>
    <property type="match status" value="1"/>
</dbReference>
<dbReference type="GO" id="GO:0032585">
    <property type="term" value="C:multivesicular body membrane"/>
    <property type="evidence" value="ECO:0007669"/>
    <property type="project" value="UniProtKB-SubCell"/>
</dbReference>
<feature type="domain" description="FUZ/MON1/HPS1 second Longin" evidence="6">
    <location>
        <begin position="321"/>
        <end position="392"/>
    </location>
</feature>
<dbReference type="AlphaFoldDB" id="A0A9P7GD96"/>
<accession>A0A9P7GD96</accession>
<dbReference type="InterPro" id="IPR043972">
    <property type="entry name" value="FUZ/MON1/HPS1_longin_1"/>
</dbReference>
<evidence type="ECO:0000256" key="3">
    <source>
        <dbReference type="RuleBase" id="RU367048"/>
    </source>
</evidence>
<keyword evidence="3" id="KW-0472">Membrane</keyword>
<evidence type="ECO:0000259" key="6">
    <source>
        <dbReference type="Pfam" id="PF19037"/>
    </source>
</evidence>
<name>A0A9P7GD96_9AGAR</name>
<evidence type="ECO:0000256" key="1">
    <source>
        <dbReference type="ARBA" id="ARBA00004380"/>
    </source>
</evidence>
<dbReference type="GO" id="GO:0016192">
    <property type="term" value="P:vesicle-mediated transport"/>
    <property type="evidence" value="ECO:0007669"/>
    <property type="project" value="InterPro"/>
</dbReference>
<evidence type="ECO:0000313" key="8">
    <source>
        <dbReference type="EMBL" id="KAG5648437.1"/>
    </source>
</evidence>
<gene>
    <name evidence="8" type="ORF">DXG03_005011</name>
</gene>
<evidence type="ECO:0000259" key="7">
    <source>
        <dbReference type="Pfam" id="PF19038"/>
    </source>
</evidence>
<dbReference type="InterPro" id="IPR004353">
    <property type="entry name" value="Mon1"/>
</dbReference>
<dbReference type="PRINTS" id="PR01546">
    <property type="entry name" value="YEAST73DUF"/>
</dbReference>
<comment type="similarity">
    <text evidence="3">Belongs to the MON1/SAND family.</text>
</comment>
<dbReference type="Proteomes" id="UP000775547">
    <property type="component" value="Unassembled WGS sequence"/>
</dbReference>
<reference evidence="8" key="2">
    <citation type="submission" date="2021-10" db="EMBL/GenBank/DDBJ databases">
        <title>Phylogenomics reveals ancestral predisposition of the termite-cultivated fungus Termitomyces towards a domesticated lifestyle.</title>
        <authorList>
            <person name="Auxier B."/>
            <person name="Grum-Grzhimaylo A."/>
            <person name="Cardenas M.E."/>
            <person name="Lodge J.D."/>
            <person name="Laessoe T."/>
            <person name="Pedersen O."/>
            <person name="Smith M.E."/>
            <person name="Kuyper T.W."/>
            <person name="Franco-Molano E.A."/>
            <person name="Baroni T.J."/>
            <person name="Aanen D.K."/>
        </authorList>
    </citation>
    <scope>NUCLEOTIDE SEQUENCE</scope>
    <source>
        <strain evidence="8">AP01</strain>
        <tissue evidence="8">Mycelium</tissue>
    </source>
</reference>
<proteinExistence type="inferred from homology"/>
<dbReference type="InterPro" id="IPR043970">
    <property type="entry name" value="FUZ/MON1/HPS1_longin_3"/>
</dbReference>
<comment type="caution">
    <text evidence="8">The sequence shown here is derived from an EMBL/GenBank/DDBJ whole genome shotgun (WGS) entry which is preliminary data.</text>
</comment>
<keyword evidence="3" id="KW-0926">Vacuole</keyword>
<feature type="region of interest" description="Disordered" evidence="4">
    <location>
        <begin position="1"/>
        <end position="55"/>
    </location>
</feature>
<dbReference type="InterPro" id="IPR043971">
    <property type="entry name" value="FUZ/MON1/HPS1_longin_2"/>
</dbReference>
<evidence type="ECO:0000256" key="4">
    <source>
        <dbReference type="SAM" id="MobiDB-lite"/>
    </source>
</evidence>
<dbReference type="Pfam" id="PF19038">
    <property type="entry name" value="Fuz_longin_3"/>
    <property type="match status" value="1"/>
</dbReference>
<feature type="compositionally biased region" description="Low complexity" evidence="4">
    <location>
        <begin position="1"/>
        <end position="19"/>
    </location>
</feature>
<evidence type="ECO:0000313" key="9">
    <source>
        <dbReference type="Proteomes" id="UP000775547"/>
    </source>
</evidence>
<dbReference type="GO" id="GO:0006914">
    <property type="term" value="P:autophagy"/>
    <property type="evidence" value="ECO:0007669"/>
    <property type="project" value="UniProtKB-UniRule"/>
</dbReference>
<dbReference type="EMBL" id="JABCKV010000003">
    <property type="protein sequence ID" value="KAG5648437.1"/>
    <property type="molecule type" value="Genomic_DNA"/>
</dbReference>
<dbReference type="GO" id="GO:0006623">
    <property type="term" value="P:protein targeting to vacuole"/>
    <property type="evidence" value="ECO:0007669"/>
    <property type="project" value="UniProtKB-UniRule"/>
</dbReference>